<keyword evidence="2" id="KW-0802">TPR repeat</keyword>
<name>A0A518HD37_9BACT</name>
<evidence type="ECO:0000313" key="5">
    <source>
        <dbReference type="Proteomes" id="UP000317835"/>
    </source>
</evidence>
<gene>
    <name evidence="4" type="ORF">ElP_67340</name>
</gene>
<feature type="repeat" description="TPR" evidence="2">
    <location>
        <begin position="284"/>
        <end position="317"/>
    </location>
</feature>
<dbReference type="Pfam" id="PF07593">
    <property type="entry name" value="UnbV_ASPIC"/>
    <property type="match status" value="1"/>
</dbReference>
<dbReference type="InterPro" id="IPR011990">
    <property type="entry name" value="TPR-like_helical_dom_sf"/>
</dbReference>
<dbReference type="InterPro" id="IPR013517">
    <property type="entry name" value="FG-GAP"/>
</dbReference>
<dbReference type="AlphaFoldDB" id="A0A518HD37"/>
<evidence type="ECO:0000256" key="1">
    <source>
        <dbReference type="ARBA" id="ARBA00022729"/>
    </source>
</evidence>
<dbReference type="Proteomes" id="UP000317835">
    <property type="component" value="Chromosome"/>
</dbReference>
<accession>A0A518HD37</accession>
<dbReference type="SUPFAM" id="SSF69318">
    <property type="entry name" value="Integrin alpha N-terminal domain"/>
    <property type="match status" value="1"/>
</dbReference>
<dbReference type="InterPro" id="IPR011519">
    <property type="entry name" value="UnbV_ASPIC"/>
</dbReference>
<dbReference type="PANTHER" id="PTHR16026">
    <property type="entry name" value="CARTILAGE ACIDIC PROTEIN 1"/>
    <property type="match status" value="1"/>
</dbReference>
<dbReference type="Gene3D" id="2.130.10.130">
    <property type="entry name" value="Integrin alpha, N-terminal"/>
    <property type="match status" value="2"/>
</dbReference>
<sequence>MAVGGNGAGHRARRLGGALSGAAALAALAIWALRPSDAQRWSAIEAAASARRWDEAAPRLSRWVERHPDDSRARVMLGASLLSLGREDEADDVLRVIPEGDPAWPRALGLRAALAMGRSDRLGAEQALRAAIDADPTAVEPRARLLGLMFRLRREEEARGLLRDLLRLTGDPRHLVSLTGLELEHRQPEQFRDLGDEGDRLLRQLRPFLERSPRDPWLVRARGLIRYERGDPAGALPDLVAASLATADDPALRLALAGCKAALGRPEEVERALGPLPEQSAEQARWWLLLGEAEQALGRPEQALDRWRSAVKADPQHLQAHYTLGRALARAGLDEEAAPVLGRAEVIRGRTEALKAAVNDSLSGVDDAGQCLAIARLCLDSDLPALARSWFQQAARLDPFDREAQSALARLGTGGPDPEPITPPRLTAEVVDVSAPGPSAAAPPPAPSVARFEDQAESRGLAFRYDSGATDDLFIADTMGGGVGLIDFDGDGRLDVYLVNGCPLPVDHHDPPAPNRLFRNQGDGTFADVTESAGVGGRGYGMGCAVGDIDADGDEDLFVSGFGSTVLYRNEGDGTFTDVTEAAGVRSDRWSTAAGFADLDGDGDLDLVVVTYVEADPGTAPPCTDSSGRPIHCPPGRFPAQADLLFRNDGDGTFTDVSAESGIEVPDGRGLGLAIADLDGDGRLDLFVANDAVPDFLFLNRGGLRFEEVGVAAGAAFDGAGRATASMGVVADDLDGDGLIDLYHTNFRNEPDTLLRNLGGGQFADATPGSGLEAPSLAVTGFGASAFDGDNDGILDLFVANGHVDDQPWIEAPMAQPPRWYAGLGGGRYATAPAGTAGAYFDRRVVGRGSASGDLDGDGLVDLVVDHRDSPASLLRNVTPGPGHWLGVRLIGSASGPTPVGARVSCRAGGRTIARWQTAGTGYLSAPDRRLWFGLGDAGEVDELEIRWPSGAVERHTGLAADRVVEFREAGGPTSGP</sequence>
<dbReference type="InterPro" id="IPR027039">
    <property type="entry name" value="Crtac1"/>
</dbReference>
<dbReference type="EMBL" id="CP036426">
    <property type="protein sequence ID" value="QDV38777.1"/>
    <property type="molecule type" value="Genomic_DNA"/>
</dbReference>
<keyword evidence="1" id="KW-0732">Signal</keyword>
<dbReference type="PROSITE" id="PS50005">
    <property type="entry name" value="TPR"/>
    <property type="match status" value="1"/>
</dbReference>
<dbReference type="Pfam" id="PF13517">
    <property type="entry name" value="FG-GAP_3"/>
    <property type="match status" value="2"/>
</dbReference>
<dbReference type="RefSeq" id="WP_197446553.1">
    <property type="nucleotide sequence ID" value="NZ_CP036426.1"/>
</dbReference>
<dbReference type="KEGG" id="tpla:ElP_67340"/>
<dbReference type="InterPro" id="IPR019734">
    <property type="entry name" value="TPR_rpt"/>
</dbReference>
<dbReference type="SMART" id="SM00028">
    <property type="entry name" value="TPR"/>
    <property type="match status" value="4"/>
</dbReference>
<dbReference type="Pfam" id="PF14559">
    <property type="entry name" value="TPR_19"/>
    <property type="match status" value="2"/>
</dbReference>
<proteinExistence type="predicted"/>
<keyword evidence="5" id="KW-1185">Reference proteome</keyword>
<evidence type="ECO:0000259" key="3">
    <source>
        <dbReference type="Pfam" id="PF07593"/>
    </source>
</evidence>
<dbReference type="PANTHER" id="PTHR16026:SF0">
    <property type="entry name" value="CARTILAGE ACIDIC PROTEIN 1"/>
    <property type="match status" value="1"/>
</dbReference>
<protein>
    <submittedName>
        <fullName evidence="4">ASPIC and UnbV</fullName>
    </submittedName>
</protein>
<reference evidence="4 5" key="1">
    <citation type="submission" date="2019-02" db="EMBL/GenBank/DDBJ databases">
        <title>Deep-cultivation of Planctomycetes and their phenomic and genomic characterization uncovers novel biology.</title>
        <authorList>
            <person name="Wiegand S."/>
            <person name="Jogler M."/>
            <person name="Boedeker C."/>
            <person name="Pinto D."/>
            <person name="Vollmers J."/>
            <person name="Rivas-Marin E."/>
            <person name="Kohn T."/>
            <person name="Peeters S.H."/>
            <person name="Heuer A."/>
            <person name="Rast P."/>
            <person name="Oberbeckmann S."/>
            <person name="Bunk B."/>
            <person name="Jeske O."/>
            <person name="Meyerdierks A."/>
            <person name="Storesund J.E."/>
            <person name="Kallscheuer N."/>
            <person name="Luecker S."/>
            <person name="Lage O.M."/>
            <person name="Pohl T."/>
            <person name="Merkel B.J."/>
            <person name="Hornburger P."/>
            <person name="Mueller R.-W."/>
            <person name="Bruemmer F."/>
            <person name="Labrenz M."/>
            <person name="Spormann A.M."/>
            <person name="Op den Camp H."/>
            <person name="Overmann J."/>
            <person name="Amann R."/>
            <person name="Jetten M.S.M."/>
            <person name="Mascher T."/>
            <person name="Medema M.H."/>
            <person name="Devos D.P."/>
            <person name="Kaster A.-K."/>
            <person name="Ovreas L."/>
            <person name="Rohde M."/>
            <person name="Galperin M.Y."/>
            <person name="Jogler C."/>
        </authorList>
    </citation>
    <scope>NUCLEOTIDE SEQUENCE [LARGE SCALE GENOMIC DNA]</scope>
    <source>
        <strain evidence="4 5">ElP</strain>
    </source>
</reference>
<feature type="domain" description="ASPIC/UnbV" evidence="3">
    <location>
        <begin position="900"/>
        <end position="965"/>
    </location>
</feature>
<dbReference type="SUPFAM" id="SSF48452">
    <property type="entry name" value="TPR-like"/>
    <property type="match status" value="1"/>
</dbReference>
<evidence type="ECO:0000313" key="4">
    <source>
        <dbReference type="EMBL" id="QDV38777.1"/>
    </source>
</evidence>
<dbReference type="InterPro" id="IPR028994">
    <property type="entry name" value="Integrin_alpha_N"/>
</dbReference>
<dbReference type="Gene3D" id="1.25.40.10">
    <property type="entry name" value="Tetratricopeptide repeat domain"/>
    <property type="match status" value="2"/>
</dbReference>
<evidence type="ECO:0000256" key="2">
    <source>
        <dbReference type="PROSITE-ProRule" id="PRU00339"/>
    </source>
</evidence>
<organism evidence="4 5">
    <name type="scientific">Tautonia plasticadhaerens</name>
    <dbReference type="NCBI Taxonomy" id="2527974"/>
    <lineage>
        <taxon>Bacteria</taxon>
        <taxon>Pseudomonadati</taxon>
        <taxon>Planctomycetota</taxon>
        <taxon>Planctomycetia</taxon>
        <taxon>Isosphaerales</taxon>
        <taxon>Isosphaeraceae</taxon>
        <taxon>Tautonia</taxon>
    </lineage>
</organism>